<dbReference type="GO" id="GO:0016747">
    <property type="term" value="F:acyltransferase activity, transferring groups other than amino-acyl groups"/>
    <property type="evidence" value="ECO:0007669"/>
    <property type="project" value="InterPro"/>
</dbReference>
<evidence type="ECO:0000313" key="3">
    <source>
        <dbReference type="Proteomes" id="UP001183643"/>
    </source>
</evidence>
<dbReference type="AlphaFoldDB" id="A0AAE3YMG8"/>
<gene>
    <name evidence="2" type="ORF">J2S41_002545</name>
</gene>
<keyword evidence="3" id="KW-1185">Reference proteome</keyword>
<sequence>MSTVSGGRDELVMAWGRGWARSRGVPALVHVPGGFRVDVDRPGHRVRYVLHTWDRPYLRELGFRVTTPGAWIKVDGSRDALREALPPHWRMFESNYLMSAPLTTGAARVPSPYRMEAGTAEAGVLTATVRDRAGEVAASGRIALAGGFGVVDQVETVPEHRRRGLGAAVIRTLGDRAARRGVRYGVLAATDEGRALYRALGWTVDAELAAAFLPEP</sequence>
<dbReference type="EMBL" id="JAVDYB010000001">
    <property type="protein sequence ID" value="MDR7275767.1"/>
    <property type="molecule type" value="Genomic_DNA"/>
</dbReference>
<name>A0AAE3YMG8_9ACTN</name>
<dbReference type="Pfam" id="PF00583">
    <property type="entry name" value="Acetyltransf_1"/>
    <property type="match status" value="1"/>
</dbReference>
<reference evidence="2" key="1">
    <citation type="submission" date="2023-07" db="EMBL/GenBank/DDBJ databases">
        <title>Sequencing the genomes of 1000 actinobacteria strains.</title>
        <authorList>
            <person name="Klenk H.-P."/>
        </authorList>
    </citation>
    <scope>NUCLEOTIDE SEQUENCE</scope>
    <source>
        <strain evidence="2">DSM 44707</strain>
    </source>
</reference>
<evidence type="ECO:0000259" key="1">
    <source>
        <dbReference type="PROSITE" id="PS51186"/>
    </source>
</evidence>
<dbReference type="SUPFAM" id="SSF55729">
    <property type="entry name" value="Acyl-CoA N-acyltransferases (Nat)"/>
    <property type="match status" value="1"/>
</dbReference>
<organism evidence="2 3">
    <name type="scientific">Catenuloplanes atrovinosus</name>
    <dbReference type="NCBI Taxonomy" id="137266"/>
    <lineage>
        <taxon>Bacteria</taxon>
        <taxon>Bacillati</taxon>
        <taxon>Actinomycetota</taxon>
        <taxon>Actinomycetes</taxon>
        <taxon>Micromonosporales</taxon>
        <taxon>Micromonosporaceae</taxon>
        <taxon>Catenuloplanes</taxon>
    </lineage>
</organism>
<dbReference type="InterPro" id="IPR016181">
    <property type="entry name" value="Acyl_CoA_acyltransferase"/>
</dbReference>
<feature type="domain" description="N-acetyltransferase" evidence="1">
    <location>
        <begin position="79"/>
        <end position="216"/>
    </location>
</feature>
<dbReference type="InterPro" id="IPR000182">
    <property type="entry name" value="GNAT_dom"/>
</dbReference>
<comment type="caution">
    <text evidence="2">The sequence shown here is derived from an EMBL/GenBank/DDBJ whole genome shotgun (WGS) entry which is preliminary data.</text>
</comment>
<protein>
    <submittedName>
        <fullName evidence="2">GNAT superfamily N-acetyltransferase</fullName>
    </submittedName>
</protein>
<proteinExistence type="predicted"/>
<evidence type="ECO:0000313" key="2">
    <source>
        <dbReference type="EMBL" id="MDR7275767.1"/>
    </source>
</evidence>
<dbReference type="Gene3D" id="3.40.630.30">
    <property type="match status" value="1"/>
</dbReference>
<accession>A0AAE3YMG8</accession>
<dbReference type="Proteomes" id="UP001183643">
    <property type="component" value="Unassembled WGS sequence"/>
</dbReference>
<dbReference type="RefSeq" id="WP_310367125.1">
    <property type="nucleotide sequence ID" value="NZ_JAVDYB010000001.1"/>
</dbReference>
<dbReference type="PROSITE" id="PS51186">
    <property type="entry name" value="GNAT"/>
    <property type="match status" value="1"/>
</dbReference>